<evidence type="ECO:0000313" key="2">
    <source>
        <dbReference type="EMBL" id="PRQ75862.1"/>
    </source>
</evidence>
<comment type="caution">
    <text evidence="2">The sequence shown here is derived from an EMBL/GenBank/DDBJ whole genome shotgun (WGS) entry which is preliminary data.</text>
</comment>
<reference evidence="2 3" key="1">
    <citation type="journal article" date="2018" name="Elife">
        <title>Functional genomics of lipid metabolism in the oleaginous yeast Rhodosporidium toruloides.</title>
        <authorList>
            <person name="Coradetti S.T."/>
            <person name="Pinel D."/>
            <person name="Geiselman G."/>
            <person name="Ito M."/>
            <person name="Mondo S."/>
            <person name="Reilly M.C."/>
            <person name="Cheng Y.F."/>
            <person name="Bauer S."/>
            <person name="Grigoriev I."/>
            <person name="Gladden J.M."/>
            <person name="Simmons B.A."/>
            <person name="Brem R."/>
            <person name="Arkin A.P."/>
            <person name="Skerker J.M."/>
        </authorList>
    </citation>
    <scope>NUCLEOTIDE SEQUENCE [LARGE SCALE GENOMIC DNA]</scope>
    <source>
        <strain evidence="2 3">NBRC 0880</strain>
    </source>
</reference>
<sequence>MPFACLEDLLPLPLLMQAHRSYDDTDESDGDSEPPTPRTPPLLEAPGQASERMQGATAESEALFVPTAPPWKPAQRLKRSASTVLTLSLSRPLCVLSRFSLSNTSSTCPCSVVRPSCPSSTFSAPRKSRLRCVDHRLRLARVSSKSRCLIPAGGVCTGASKALAERACWDYIEQKQPDMTFCT</sequence>
<evidence type="ECO:0000313" key="3">
    <source>
        <dbReference type="Proteomes" id="UP000239560"/>
    </source>
</evidence>
<accession>A0A2T0ACX9</accession>
<dbReference type="AlphaFoldDB" id="A0A2T0ACX9"/>
<feature type="region of interest" description="Disordered" evidence="1">
    <location>
        <begin position="22"/>
        <end position="59"/>
    </location>
</feature>
<evidence type="ECO:0000256" key="1">
    <source>
        <dbReference type="SAM" id="MobiDB-lite"/>
    </source>
</evidence>
<dbReference type="EMBL" id="LCTV02000003">
    <property type="protein sequence ID" value="PRQ75862.1"/>
    <property type="molecule type" value="Genomic_DNA"/>
</dbReference>
<dbReference type="Proteomes" id="UP000239560">
    <property type="component" value="Unassembled WGS sequence"/>
</dbReference>
<gene>
    <name evidence="2" type="ORF">AAT19DRAFT_12884</name>
</gene>
<name>A0A2T0ACX9_RHOTO</name>
<proteinExistence type="predicted"/>
<protein>
    <submittedName>
        <fullName evidence="2">Uncharacterized protein</fullName>
    </submittedName>
</protein>
<organism evidence="2 3">
    <name type="scientific">Rhodotorula toruloides</name>
    <name type="common">Yeast</name>
    <name type="synonym">Rhodosporidium toruloides</name>
    <dbReference type="NCBI Taxonomy" id="5286"/>
    <lineage>
        <taxon>Eukaryota</taxon>
        <taxon>Fungi</taxon>
        <taxon>Dikarya</taxon>
        <taxon>Basidiomycota</taxon>
        <taxon>Pucciniomycotina</taxon>
        <taxon>Microbotryomycetes</taxon>
        <taxon>Sporidiobolales</taxon>
        <taxon>Sporidiobolaceae</taxon>
        <taxon>Rhodotorula</taxon>
    </lineage>
</organism>